<proteinExistence type="predicted"/>
<dbReference type="InterPro" id="IPR029058">
    <property type="entry name" value="AB_hydrolase_fold"/>
</dbReference>
<evidence type="ECO:0000313" key="2">
    <source>
        <dbReference type="EMBL" id="KOS66371.1"/>
    </source>
</evidence>
<gene>
    <name evidence="2" type="ORF">AEA09_16610</name>
</gene>
<sequence>MQRKVFILHEIYGVNDFMHEQTIEFIDDQTVVEHLALYPDGKVFSYAQEEEAYAYFIKEVGFDKPLTQLSQQLRTAIAKYKEVILIGFSVGATLAWRLSTLPLHRVICVYGSRIRQYLGVQPSCPTLVLLPIHEKSFDVNNMKNALQHIHFVQTVQFAGEHGFMDECNRTFHLESTLQAQSHIKKFI</sequence>
<dbReference type="Gene3D" id="3.40.50.1820">
    <property type="entry name" value="alpha/beta hydrolase"/>
    <property type="match status" value="1"/>
</dbReference>
<reference evidence="3" key="1">
    <citation type="submission" date="2015-07" db="EMBL/GenBank/DDBJ databases">
        <title>Fjat-14205 dsm 2895.</title>
        <authorList>
            <person name="Liu B."/>
            <person name="Wang J."/>
            <person name="Zhu Y."/>
            <person name="Liu G."/>
            <person name="Chen Q."/>
            <person name="Chen Z."/>
            <person name="Lan J."/>
            <person name="Che J."/>
            <person name="Ge C."/>
            <person name="Shi H."/>
            <person name="Pan Z."/>
            <person name="Liu X."/>
        </authorList>
    </citation>
    <scope>NUCLEOTIDE SEQUENCE [LARGE SCALE GENOMIC DNA]</scope>
    <source>
        <strain evidence="3">DSM 25560</strain>
    </source>
</reference>
<evidence type="ECO:0000313" key="3">
    <source>
        <dbReference type="Proteomes" id="UP000050668"/>
    </source>
</evidence>
<accession>A0ABR5JWI8</accession>
<comment type="caution">
    <text evidence="2">The sequence shown here is derived from an EMBL/GenBank/DDBJ whole genome shotgun (WGS) entry which is preliminary data.</text>
</comment>
<organism evidence="2 3">
    <name type="scientific">Lysinibacillus contaminans</name>
    <dbReference type="NCBI Taxonomy" id="1293441"/>
    <lineage>
        <taxon>Bacteria</taxon>
        <taxon>Bacillati</taxon>
        <taxon>Bacillota</taxon>
        <taxon>Bacilli</taxon>
        <taxon>Bacillales</taxon>
        <taxon>Bacillaceae</taxon>
        <taxon>Lysinibacillus</taxon>
    </lineage>
</organism>
<dbReference type="EMBL" id="LGRV01000007">
    <property type="protein sequence ID" value="KOS66371.1"/>
    <property type="molecule type" value="Genomic_DNA"/>
</dbReference>
<protein>
    <recommendedName>
        <fullName evidence="1">Dienelactone hydrolase domain-containing protein</fullName>
    </recommendedName>
</protein>
<dbReference type="InterPro" id="IPR051049">
    <property type="entry name" value="Dienelactone_hydrolase-like"/>
</dbReference>
<dbReference type="Proteomes" id="UP000050668">
    <property type="component" value="Unassembled WGS sequence"/>
</dbReference>
<evidence type="ECO:0000259" key="1">
    <source>
        <dbReference type="Pfam" id="PF01738"/>
    </source>
</evidence>
<keyword evidence="3" id="KW-1185">Reference proteome</keyword>
<feature type="domain" description="Dienelactone hydrolase" evidence="1">
    <location>
        <begin position="5"/>
        <end position="172"/>
    </location>
</feature>
<dbReference type="Pfam" id="PF01738">
    <property type="entry name" value="DLH"/>
    <property type="match status" value="1"/>
</dbReference>
<dbReference type="PANTHER" id="PTHR46623:SF6">
    <property type="entry name" value="ALPHA_BETA-HYDROLASES SUPERFAMILY PROTEIN"/>
    <property type="match status" value="1"/>
</dbReference>
<name>A0ABR5JWI8_9BACI</name>
<dbReference type="InterPro" id="IPR002925">
    <property type="entry name" value="Dienelactn_hydro"/>
</dbReference>
<dbReference type="SUPFAM" id="SSF53474">
    <property type="entry name" value="alpha/beta-Hydrolases"/>
    <property type="match status" value="1"/>
</dbReference>
<dbReference type="PANTHER" id="PTHR46623">
    <property type="entry name" value="CARBOXYMETHYLENEBUTENOLIDASE-RELATED"/>
    <property type="match status" value="1"/>
</dbReference>